<evidence type="ECO:0000256" key="11">
    <source>
        <dbReference type="ARBA" id="ARBA00022824"/>
    </source>
</evidence>
<evidence type="ECO:0000256" key="8">
    <source>
        <dbReference type="ARBA" id="ARBA00022692"/>
    </source>
</evidence>
<evidence type="ECO:0000256" key="14">
    <source>
        <dbReference type="ARBA" id="ARBA00023012"/>
    </source>
</evidence>
<dbReference type="InterPro" id="IPR004358">
    <property type="entry name" value="Sig_transdc_His_kin-like_C"/>
</dbReference>
<evidence type="ECO:0000313" key="22">
    <source>
        <dbReference type="Proteomes" id="UP001604335"/>
    </source>
</evidence>
<evidence type="ECO:0000256" key="3">
    <source>
        <dbReference type="ARBA" id="ARBA00004477"/>
    </source>
</evidence>
<keyword evidence="17" id="KW-0175">Coiled coil</keyword>
<proteinExistence type="inferred from homology"/>
<evidence type="ECO:0000256" key="4">
    <source>
        <dbReference type="ARBA" id="ARBA00006402"/>
    </source>
</evidence>
<evidence type="ECO:0000256" key="15">
    <source>
        <dbReference type="ARBA" id="ARBA00023136"/>
    </source>
</evidence>
<dbReference type="Pfam" id="PF25487">
    <property type="entry name" value="ETR1_N"/>
    <property type="match status" value="1"/>
</dbReference>
<keyword evidence="10" id="KW-0418">Kinase</keyword>
<dbReference type="PANTHER" id="PTHR43065:SF50">
    <property type="entry name" value="HISTIDINE KINASE"/>
    <property type="match status" value="1"/>
</dbReference>
<dbReference type="InterPro" id="IPR036097">
    <property type="entry name" value="HisK_dim/P_sf"/>
</dbReference>
<dbReference type="PANTHER" id="PTHR43065">
    <property type="entry name" value="SENSOR HISTIDINE KINASE"/>
    <property type="match status" value="1"/>
</dbReference>
<dbReference type="SUPFAM" id="SSF47384">
    <property type="entry name" value="Homodimeric domain of signal transducing histidine kinase"/>
    <property type="match status" value="1"/>
</dbReference>
<dbReference type="SUPFAM" id="SSF55874">
    <property type="entry name" value="ATPase domain of HSP90 chaperone/DNA topoisomerase II/histidine kinase"/>
    <property type="match status" value="1"/>
</dbReference>
<dbReference type="GO" id="GO:0005524">
    <property type="term" value="F:ATP binding"/>
    <property type="evidence" value="ECO:0007669"/>
    <property type="project" value="UniProtKB-KW"/>
</dbReference>
<dbReference type="InterPro" id="IPR005467">
    <property type="entry name" value="His_kinase_dom"/>
</dbReference>
<feature type="transmembrane region" description="Helical" evidence="18">
    <location>
        <begin position="72"/>
        <end position="93"/>
    </location>
</feature>
<sequence>MDLQKIKEIFEAIVLGNQSYMPHGHCYLWQTPLVGLHVVSDSLIAIAYFSIPAMLTYFAYQRRKFLPISIFLMFGAFIILCGLGHLLEVWTLWYGAYWLTGIEKALTALISCYTAVSLVSLLPQFLSLRSPDELERINQQLQQEVSSRELIAQELAQINQNLEARIADRTVELQTKNTQLMREIQERQSIEQSLARRLACEQIFSKTLQRVWTTADFEPLFQTLVQDVREFLQVDRVLIFQLNSDFSGAISTESVSDPSLSLLGQSFVDPCFQEKHAPLYQAGRICMIEDIETSPLKECHREFLRSLRVRSNLVIPILWKSESSNLNWQENLGDQPMIPADFYLWGLLIAQSCQGARSWDSLEVEALQQLSLQLGIALRQSKLMTRLQEELQEKQQTALALQASEQEARQQAASLATTLNQLQATQAQLVQSEKLASLGKMVGGIAHEINNPLSFIYGNLTHAQEYSNQVFQGLDLYQQHYPNPVDPIAQWLSEVEFEFLKADFPKLLISMKNGADRIREIVLLLRNFSRLDESELKSVDIHDGINSTLSILTDRFLESTCGQVIQSHCTYDRDIPTVECYPGLLNQALFNLFSNALDAIEERCRLREVFVPMVKVETQLICQQHLNGLTLQRFAQIQITDNGSGIDPALADKIFDPFFTTKPIGQGTGMGLANAYQIIVKRHHGELWYQVNEQGQTQFVVKIPIEQYFPNPAATERSASPALTMDSLSSFAPRI</sequence>
<evidence type="ECO:0000256" key="18">
    <source>
        <dbReference type="SAM" id="Phobius"/>
    </source>
</evidence>
<dbReference type="PROSITE" id="PS50046">
    <property type="entry name" value="PHYTOCHROME_2"/>
    <property type="match status" value="1"/>
</dbReference>
<evidence type="ECO:0000259" key="19">
    <source>
        <dbReference type="PROSITE" id="PS50046"/>
    </source>
</evidence>
<evidence type="ECO:0000256" key="17">
    <source>
        <dbReference type="SAM" id="Coils"/>
    </source>
</evidence>
<dbReference type="SMART" id="SM00065">
    <property type="entry name" value="GAF"/>
    <property type="match status" value="1"/>
</dbReference>
<comment type="similarity">
    <text evidence="4">In the N-terminal section; belongs to the phytochrome family.</text>
</comment>
<dbReference type="InterPro" id="IPR016132">
    <property type="entry name" value="Phyto_chromo_attachment"/>
</dbReference>
<dbReference type="Pfam" id="PF02518">
    <property type="entry name" value="HATPase_c"/>
    <property type="match status" value="1"/>
</dbReference>
<accession>A0ABW7CB45</accession>
<evidence type="ECO:0000256" key="13">
    <source>
        <dbReference type="ARBA" id="ARBA00023008"/>
    </source>
</evidence>
<dbReference type="SUPFAM" id="SSF55781">
    <property type="entry name" value="GAF domain-like"/>
    <property type="match status" value="1"/>
</dbReference>
<keyword evidence="22" id="KW-1185">Reference proteome</keyword>
<evidence type="ECO:0000256" key="5">
    <source>
        <dbReference type="ARBA" id="ARBA00009842"/>
    </source>
</evidence>
<dbReference type="Gene3D" id="3.30.565.10">
    <property type="entry name" value="Histidine kinase-like ATPase, C-terminal domain"/>
    <property type="match status" value="1"/>
</dbReference>
<name>A0ABW7CB45_9CYAN</name>
<dbReference type="RefSeq" id="WP_393013669.1">
    <property type="nucleotide sequence ID" value="NZ_JAZAQF010000069.1"/>
</dbReference>
<dbReference type="InterPro" id="IPR058544">
    <property type="entry name" value="ETR1_N"/>
</dbReference>
<evidence type="ECO:0000256" key="9">
    <source>
        <dbReference type="ARBA" id="ARBA00022745"/>
    </source>
</evidence>
<keyword evidence="14" id="KW-0902">Two-component regulatory system</keyword>
<organism evidence="21 22">
    <name type="scientific">Limnothrix redekei LRLZ20PSL1</name>
    <dbReference type="NCBI Taxonomy" id="3112953"/>
    <lineage>
        <taxon>Bacteria</taxon>
        <taxon>Bacillati</taxon>
        <taxon>Cyanobacteriota</taxon>
        <taxon>Cyanophyceae</taxon>
        <taxon>Pseudanabaenales</taxon>
        <taxon>Pseudanabaenaceae</taxon>
        <taxon>Limnothrix</taxon>
    </lineage>
</organism>
<evidence type="ECO:0000256" key="6">
    <source>
        <dbReference type="ARBA" id="ARBA00012438"/>
    </source>
</evidence>
<keyword evidence="7" id="KW-0597">Phosphoprotein</keyword>
<evidence type="ECO:0000313" key="21">
    <source>
        <dbReference type="EMBL" id="MFG3818359.1"/>
    </source>
</evidence>
<dbReference type="EMBL" id="JAZAQF010000069">
    <property type="protein sequence ID" value="MFG3818359.1"/>
    <property type="molecule type" value="Genomic_DNA"/>
</dbReference>
<dbReference type="InterPro" id="IPR003594">
    <property type="entry name" value="HATPase_dom"/>
</dbReference>
<evidence type="ECO:0000256" key="7">
    <source>
        <dbReference type="ARBA" id="ARBA00022553"/>
    </source>
</evidence>
<keyword evidence="10" id="KW-0808">Transferase</keyword>
<evidence type="ECO:0000256" key="1">
    <source>
        <dbReference type="ARBA" id="ARBA00000085"/>
    </source>
</evidence>
<comment type="catalytic activity">
    <reaction evidence="1">
        <text>ATP + protein L-histidine = ADP + protein N-phospho-L-histidine.</text>
        <dbReference type="EC" id="2.7.13.3"/>
    </reaction>
</comment>
<feature type="domain" description="Phytochrome chromophore attachment site" evidence="19">
    <location>
        <begin position="216"/>
        <end position="373"/>
    </location>
</feature>
<dbReference type="InterPro" id="IPR029016">
    <property type="entry name" value="GAF-like_dom_sf"/>
</dbReference>
<comment type="similarity">
    <text evidence="5">Belongs to the ethylene receptor family.</text>
</comment>
<dbReference type="Gene3D" id="1.10.287.130">
    <property type="match status" value="1"/>
</dbReference>
<feature type="domain" description="Histidine kinase" evidence="20">
    <location>
        <begin position="444"/>
        <end position="707"/>
    </location>
</feature>
<evidence type="ECO:0000259" key="20">
    <source>
        <dbReference type="PROSITE" id="PS50109"/>
    </source>
</evidence>
<keyword evidence="16" id="KW-1015">Disulfide bond</keyword>
<comment type="caution">
    <text evidence="21">The sequence shown here is derived from an EMBL/GenBank/DDBJ whole genome shotgun (WGS) entry which is preliminary data.</text>
</comment>
<keyword evidence="21" id="KW-0547">Nucleotide-binding</keyword>
<comment type="cofactor">
    <cofactor evidence="2">
        <name>Cu cation</name>
        <dbReference type="ChEBI" id="CHEBI:23378"/>
    </cofactor>
</comment>
<keyword evidence="13" id="KW-0186">Copper</keyword>
<dbReference type="SMART" id="SM00387">
    <property type="entry name" value="HATPase_c"/>
    <property type="match status" value="1"/>
</dbReference>
<keyword evidence="8 18" id="KW-0812">Transmembrane</keyword>
<dbReference type="Proteomes" id="UP001604335">
    <property type="component" value="Unassembled WGS sequence"/>
</dbReference>
<feature type="coiled-coil region" evidence="17">
    <location>
        <begin position="377"/>
        <end position="425"/>
    </location>
</feature>
<dbReference type="InterPro" id="IPR036890">
    <property type="entry name" value="HATPase_C_sf"/>
</dbReference>
<dbReference type="CDD" id="cd00082">
    <property type="entry name" value="HisKA"/>
    <property type="match status" value="1"/>
</dbReference>
<dbReference type="PROSITE" id="PS50109">
    <property type="entry name" value="HIS_KIN"/>
    <property type="match status" value="1"/>
</dbReference>
<evidence type="ECO:0000256" key="12">
    <source>
        <dbReference type="ARBA" id="ARBA00022989"/>
    </source>
</evidence>
<evidence type="ECO:0000256" key="10">
    <source>
        <dbReference type="ARBA" id="ARBA00022777"/>
    </source>
</evidence>
<keyword evidence="11" id="KW-0256">Endoplasmic reticulum</keyword>
<protein>
    <recommendedName>
        <fullName evidence="6">histidine kinase</fullName>
        <ecNumber evidence="6">2.7.13.3</ecNumber>
    </recommendedName>
</protein>
<keyword evidence="12 18" id="KW-1133">Transmembrane helix</keyword>
<dbReference type="EC" id="2.7.13.3" evidence="6"/>
<keyword evidence="9" id="KW-0936">Ethylene signaling pathway</keyword>
<dbReference type="InterPro" id="IPR003018">
    <property type="entry name" value="GAF"/>
</dbReference>
<dbReference type="Gene3D" id="3.30.450.40">
    <property type="match status" value="1"/>
</dbReference>
<keyword evidence="21" id="KW-0067">ATP-binding</keyword>
<keyword evidence="15 18" id="KW-0472">Membrane</keyword>
<feature type="transmembrane region" description="Helical" evidence="18">
    <location>
        <begin position="42"/>
        <end position="60"/>
    </location>
</feature>
<evidence type="ECO:0000256" key="16">
    <source>
        <dbReference type="ARBA" id="ARBA00023157"/>
    </source>
</evidence>
<gene>
    <name evidence="21" type="ORF">VPK24_11980</name>
</gene>
<dbReference type="Pfam" id="PF01590">
    <property type="entry name" value="GAF"/>
    <property type="match status" value="1"/>
</dbReference>
<reference evidence="22" key="1">
    <citation type="journal article" date="2024" name="Algal Res.">
        <title>Biochemical, toxicological and genomic investigation of a high-biomass producing Limnothrix strain isolated from Italian shallow drinking water reservoir.</title>
        <authorList>
            <person name="Simonazzi M."/>
            <person name="Shishido T.K."/>
            <person name="Delbaje E."/>
            <person name="Wahlsten M."/>
            <person name="Fewer D.P."/>
            <person name="Sivonen K."/>
            <person name="Pezzolesi L."/>
            <person name="Pistocchi R."/>
        </authorList>
    </citation>
    <scope>NUCLEOTIDE SEQUENCE [LARGE SCALE GENOMIC DNA]</scope>
    <source>
        <strain evidence="22">LRLZ20PSL1</strain>
    </source>
</reference>
<dbReference type="PRINTS" id="PR00344">
    <property type="entry name" value="BCTRLSENSOR"/>
</dbReference>
<comment type="subcellular location">
    <subcellularLocation>
        <location evidence="3">Endoplasmic reticulum membrane</location>
        <topology evidence="3">Multi-pass membrane protein</topology>
    </subcellularLocation>
</comment>
<dbReference type="InterPro" id="IPR003661">
    <property type="entry name" value="HisK_dim/P_dom"/>
</dbReference>
<evidence type="ECO:0000256" key="2">
    <source>
        <dbReference type="ARBA" id="ARBA00001935"/>
    </source>
</evidence>